<dbReference type="EMBL" id="JBJDQH010000010">
    <property type="protein sequence ID" value="MFK4269255.1"/>
    <property type="molecule type" value="Genomic_DNA"/>
</dbReference>
<protein>
    <submittedName>
        <fullName evidence="1">Uncharacterized protein</fullName>
    </submittedName>
</protein>
<gene>
    <name evidence="1" type="ORF">ACI2L5_30600</name>
</gene>
<proteinExistence type="predicted"/>
<comment type="caution">
    <text evidence="1">The sequence shown here is derived from an EMBL/GenBank/DDBJ whole genome shotgun (WGS) entry which is preliminary data.</text>
</comment>
<dbReference type="RefSeq" id="WP_404747601.1">
    <property type="nucleotide sequence ID" value="NZ_JBJDQH010000010.1"/>
</dbReference>
<sequence>MNTVQGSEARILDAKSLDEMLSGATLEIRAGREQYFRDSPTAAAAAAQHQAVLIVQKEQEGAAVHV</sequence>
<keyword evidence="2" id="KW-1185">Reference proteome</keyword>
<dbReference type="Proteomes" id="UP001620295">
    <property type="component" value="Unassembled WGS sequence"/>
</dbReference>
<name>A0ABW8LTP4_9ACTN</name>
<accession>A0ABW8LTP4</accession>
<organism evidence="1 2">
    <name type="scientific">Streptomyces milbemycinicus</name>
    <dbReference type="NCBI Taxonomy" id="476552"/>
    <lineage>
        <taxon>Bacteria</taxon>
        <taxon>Bacillati</taxon>
        <taxon>Actinomycetota</taxon>
        <taxon>Actinomycetes</taxon>
        <taxon>Kitasatosporales</taxon>
        <taxon>Streptomycetaceae</taxon>
        <taxon>Streptomyces</taxon>
    </lineage>
</organism>
<evidence type="ECO:0000313" key="2">
    <source>
        <dbReference type="Proteomes" id="UP001620295"/>
    </source>
</evidence>
<evidence type="ECO:0000313" key="1">
    <source>
        <dbReference type="EMBL" id="MFK4269255.1"/>
    </source>
</evidence>
<reference evidence="1 2" key="1">
    <citation type="submission" date="2024-11" db="EMBL/GenBank/DDBJ databases">
        <title>The Natural Products Discovery Center: Release of the First 8490 Sequenced Strains for Exploring Actinobacteria Biosynthetic Diversity.</title>
        <authorList>
            <person name="Kalkreuter E."/>
            <person name="Kautsar S.A."/>
            <person name="Yang D."/>
            <person name="Bader C.D."/>
            <person name="Teijaro C.N."/>
            <person name="Fluegel L."/>
            <person name="Davis C.M."/>
            <person name="Simpson J.R."/>
            <person name="Lauterbach L."/>
            <person name="Steele A.D."/>
            <person name="Gui C."/>
            <person name="Meng S."/>
            <person name="Li G."/>
            <person name="Viehrig K."/>
            <person name="Ye F."/>
            <person name="Su P."/>
            <person name="Kiefer A.F."/>
            <person name="Nichols A."/>
            <person name="Cepeda A.J."/>
            <person name="Yan W."/>
            <person name="Fan B."/>
            <person name="Jiang Y."/>
            <person name="Adhikari A."/>
            <person name="Zheng C.-J."/>
            <person name="Schuster L."/>
            <person name="Cowan T.M."/>
            <person name="Smanski M.J."/>
            <person name="Chevrette M.G."/>
            <person name="De Carvalho L.P.S."/>
            <person name="Shen B."/>
        </authorList>
    </citation>
    <scope>NUCLEOTIDE SEQUENCE [LARGE SCALE GENOMIC DNA]</scope>
    <source>
        <strain evidence="1 2">NPDC020863</strain>
    </source>
</reference>